<keyword evidence="4" id="KW-1185">Reference proteome</keyword>
<evidence type="ECO:0000256" key="2">
    <source>
        <dbReference type="SAM" id="SignalP"/>
    </source>
</evidence>
<dbReference type="OrthoDB" id="1935547at2759"/>
<gene>
    <name evidence="3" type="ordered locus">AALP_Aa8g163000</name>
</gene>
<evidence type="ECO:0000256" key="1">
    <source>
        <dbReference type="SAM" id="MobiDB-lite"/>
    </source>
</evidence>
<dbReference type="Gramene" id="KFK25802">
    <property type="protein sequence ID" value="KFK25802"/>
    <property type="gene ID" value="AALP_AA8G163000"/>
</dbReference>
<dbReference type="OMA" id="IFRSHEQ"/>
<dbReference type="Pfam" id="PF01190">
    <property type="entry name" value="Pollen_Ole_e_1"/>
    <property type="match status" value="1"/>
</dbReference>
<protein>
    <submittedName>
        <fullName evidence="3">Uncharacterized protein</fullName>
    </submittedName>
</protein>
<dbReference type="PANTHER" id="PTHR47273">
    <property type="entry name" value="EXPRESSED PROTEIN"/>
    <property type="match status" value="1"/>
</dbReference>
<proteinExistence type="predicted"/>
<reference evidence="4" key="1">
    <citation type="journal article" date="2015" name="Nat. Plants">
        <title>Genome expansion of Arabis alpina linked with retrotransposition and reduced symmetric DNA methylation.</title>
        <authorList>
            <person name="Willing E.M."/>
            <person name="Rawat V."/>
            <person name="Mandakova T."/>
            <person name="Maumus F."/>
            <person name="James G.V."/>
            <person name="Nordstroem K.J."/>
            <person name="Becker C."/>
            <person name="Warthmann N."/>
            <person name="Chica C."/>
            <person name="Szarzynska B."/>
            <person name="Zytnicki M."/>
            <person name="Albani M.C."/>
            <person name="Kiefer C."/>
            <person name="Bergonzi S."/>
            <person name="Castaings L."/>
            <person name="Mateos J.L."/>
            <person name="Berns M.C."/>
            <person name="Bujdoso N."/>
            <person name="Piofczyk T."/>
            <person name="de Lorenzo L."/>
            <person name="Barrero-Sicilia C."/>
            <person name="Mateos I."/>
            <person name="Piednoel M."/>
            <person name="Hagmann J."/>
            <person name="Chen-Min-Tao R."/>
            <person name="Iglesias-Fernandez R."/>
            <person name="Schuster S.C."/>
            <person name="Alonso-Blanco C."/>
            <person name="Roudier F."/>
            <person name="Carbonero P."/>
            <person name="Paz-Ares J."/>
            <person name="Davis S.J."/>
            <person name="Pecinka A."/>
            <person name="Quesneville H."/>
            <person name="Colot V."/>
            <person name="Lysak M.A."/>
            <person name="Weigel D."/>
            <person name="Coupland G."/>
            <person name="Schneeberger K."/>
        </authorList>
    </citation>
    <scope>NUCLEOTIDE SEQUENCE [LARGE SCALE GENOMIC DNA]</scope>
    <source>
        <strain evidence="4">cv. Pajares</strain>
    </source>
</reference>
<feature type="signal peptide" evidence="2">
    <location>
        <begin position="1"/>
        <end position="27"/>
    </location>
</feature>
<feature type="chain" id="PRO_5001821671" evidence="2">
    <location>
        <begin position="28"/>
        <end position="449"/>
    </location>
</feature>
<feature type="region of interest" description="Disordered" evidence="1">
    <location>
        <begin position="262"/>
        <end position="285"/>
    </location>
</feature>
<dbReference type="EMBL" id="CM002876">
    <property type="protein sequence ID" value="KFK25802.1"/>
    <property type="molecule type" value="Genomic_DNA"/>
</dbReference>
<dbReference type="Proteomes" id="UP000029120">
    <property type="component" value="Chromosome 8"/>
</dbReference>
<organism evidence="3 4">
    <name type="scientific">Arabis alpina</name>
    <name type="common">Alpine rock-cress</name>
    <dbReference type="NCBI Taxonomy" id="50452"/>
    <lineage>
        <taxon>Eukaryota</taxon>
        <taxon>Viridiplantae</taxon>
        <taxon>Streptophyta</taxon>
        <taxon>Embryophyta</taxon>
        <taxon>Tracheophyta</taxon>
        <taxon>Spermatophyta</taxon>
        <taxon>Magnoliopsida</taxon>
        <taxon>eudicotyledons</taxon>
        <taxon>Gunneridae</taxon>
        <taxon>Pentapetalae</taxon>
        <taxon>rosids</taxon>
        <taxon>malvids</taxon>
        <taxon>Brassicales</taxon>
        <taxon>Brassicaceae</taxon>
        <taxon>Arabideae</taxon>
        <taxon>Arabis</taxon>
    </lineage>
</organism>
<dbReference type="PANTHER" id="PTHR47273:SF4">
    <property type="entry name" value="EXPRESSED PROTEIN"/>
    <property type="match status" value="1"/>
</dbReference>
<sequence length="449" mass="47935">MDRTTTLWVWFLLMIFLVISISGSGEGQQHVMKKTRSSAVVVGTVYCDTCFNGAFSKSPNHLIPGALVAVECLDENSKPSFRQDVKTDEHGQFKAKLPFSVSKHVKKIKRCSVKLLSSSQPYCSIAASATSSSLKRLRSSNHGEKTQVFSAGFFTFKPQNQPEICSQKTINLHDTKPLLPDPTFPPPLQDQVPDPSPLPIPKLPIVPPVTDLPLPKLPPVTDLPVPPVTDLPVPPVTDLPVPPVTDLPLPKIPPVTDLPVPKIPPLVPPGAQESPSLHSKKDDSLEDKKTEVLKPNFFFLPPNPLMPPLIPNPLNPPSLIPPNPLIPSPPALPPLPFVPSPPTIPLPPLPLVPSPSPPTLPVPLPPLPLIPSPPTTPKLPVPLPPLPLVPTLPLPPLPPVPGITPPPSPPPPAFPIPLPIPPIIPGVPLPPLIPGVPPASSSFSSHHQP</sequence>
<keyword evidence="2" id="KW-0732">Signal</keyword>
<dbReference type="AlphaFoldDB" id="A0A087G7F0"/>
<accession>A0A087G7F0</accession>
<dbReference type="eggNOG" id="ENOG502QQ26">
    <property type="taxonomic scope" value="Eukaryota"/>
</dbReference>
<evidence type="ECO:0000313" key="3">
    <source>
        <dbReference type="EMBL" id="KFK25802.1"/>
    </source>
</evidence>
<name>A0A087G7F0_ARAAL</name>
<evidence type="ECO:0000313" key="4">
    <source>
        <dbReference type="Proteomes" id="UP000029120"/>
    </source>
</evidence>